<proteinExistence type="predicted"/>
<sequence length="74" mass="8487">MQTIDERIKEAEEGNPNMNCQLCKYRTQIIGFETEVGKEQIGHHLAVKGILFEEEDKIVTKKSRLTTLKKILGI</sequence>
<evidence type="ECO:0000313" key="1">
    <source>
        <dbReference type="EMBL" id="QYS88766.1"/>
    </source>
</evidence>
<organism evidence="1">
    <name type="scientific">Flavobacterium columnare</name>
    <dbReference type="NCBI Taxonomy" id="996"/>
    <lineage>
        <taxon>Bacteria</taxon>
        <taxon>Pseudomonadati</taxon>
        <taxon>Bacteroidota</taxon>
        <taxon>Flavobacteriia</taxon>
        <taxon>Flavobacteriales</taxon>
        <taxon>Flavobacteriaceae</taxon>
        <taxon>Flavobacterium</taxon>
    </lineage>
</organism>
<protein>
    <submittedName>
        <fullName evidence="1">Uncharacterized protein</fullName>
    </submittedName>
</protein>
<reference evidence="1" key="1">
    <citation type="submission" date="2020-12" db="EMBL/GenBank/DDBJ databases">
        <title>Genome sequencing of genetic groups of Flavobacterium columnare.</title>
        <authorList>
            <person name="Waldbieser G.C."/>
            <person name="Griffin M.J."/>
            <person name="LaFrentz B.R."/>
        </authorList>
    </citation>
    <scope>NUCLEOTIDE SEQUENCE</scope>
    <source>
        <strain evidence="1">90-106</strain>
    </source>
</reference>
<dbReference type="AlphaFoldDB" id="A0A8G0KRL5"/>
<dbReference type="KEGG" id="fdv:JJC05_14990"/>
<dbReference type="EMBL" id="CP067378">
    <property type="protein sequence ID" value="QYS88766.1"/>
    <property type="molecule type" value="Genomic_DNA"/>
</dbReference>
<accession>A0A8G0KRL5</accession>
<dbReference type="Proteomes" id="UP000824721">
    <property type="component" value="Chromosome"/>
</dbReference>
<name>A0A8G0KRL5_9FLAO</name>
<gene>
    <name evidence="1" type="ORF">JJC05_14990</name>
</gene>